<evidence type="ECO:0000313" key="3">
    <source>
        <dbReference type="Proteomes" id="UP000192532"/>
    </source>
</evidence>
<dbReference type="Proteomes" id="UP000192532">
    <property type="component" value="Unassembled WGS sequence"/>
</dbReference>
<proteinExistence type="predicted"/>
<evidence type="ECO:0000256" key="1">
    <source>
        <dbReference type="SAM" id="SignalP"/>
    </source>
</evidence>
<protein>
    <submittedName>
        <fullName evidence="2">Uncharacterized protein</fullName>
    </submittedName>
</protein>
<dbReference type="AlphaFoldDB" id="A0A1X0WXF7"/>
<evidence type="ECO:0000313" key="2">
    <source>
        <dbReference type="EMBL" id="ORJ31452.1"/>
    </source>
</evidence>
<keyword evidence="1" id="KW-0732">Signal</keyword>
<feature type="chain" id="PRO_5013140373" evidence="1">
    <location>
        <begin position="29"/>
        <end position="175"/>
    </location>
</feature>
<organism evidence="2 3">
    <name type="scientific">Streptococcus oralis subsp. tigurinus</name>
    <dbReference type="NCBI Taxonomy" id="1077464"/>
    <lineage>
        <taxon>Bacteria</taxon>
        <taxon>Bacillati</taxon>
        <taxon>Bacillota</taxon>
        <taxon>Bacilli</taxon>
        <taxon>Lactobacillales</taxon>
        <taxon>Streptococcaceae</taxon>
        <taxon>Streptococcus</taxon>
    </lineage>
</organism>
<dbReference type="RefSeq" id="WP_084868977.1">
    <property type="nucleotide sequence ID" value="NZ_LNVH01000013.1"/>
</dbReference>
<comment type="caution">
    <text evidence="2">The sequence shown here is derived from an EMBL/GenBank/DDBJ whole genome shotgun (WGS) entry which is preliminary data.</text>
</comment>
<sequence>MKTTKFFATAISAGILTFSLTSPSLVFAQSVTPLPKSHVARLQTNQVKFEEDVFYSLDELFASTDLSVEEQERITQDILKVIETDGKSMDRTVMRTVIKRLSHSEVQSIVNSSDPIGDLMGYLPYVGGIYSVLRSFSQETFRTAARNGWGLEYVVVADRDNPTSTGIYFYWRYVK</sequence>
<accession>A0A1X0WXF7</accession>
<feature type="signal peptide" evidence="1">
    <location>
        <begin position="1"/>
        <end position="28"/>
    </location>
</feature>
<name>A0A1X0WXF7_STROR</name>
<dbReference type="EMBL" id="LNVH01000013">
    <property type="protein sequence ID" value="ORJ31452.1"/>
    <property type="molecule type" value="Genomic_DNA"/>
</dbReference>
<reference evidence="2 3" key="1">
    <citation type="journal article" date="2016" name="PLoS ONE">
        <title>Comparative Genomics Analysis of Streptococcus tigurinus Strains Identifies Genetic Elements Specifically and Uniquely Present in Highly Virulent Strains.</title>
        <authorList>
            <person name="Diene S.M."/>
            <person name="Francois P."/>
            <person name="Zbinden A."/>
            <person name="Entenza J.M."/>
            <person name="Resch G."/>
        </authorList>
    </citation>
    <scope>NUCLEOTIDE SEQUENCE [LARGE SCALE GENOMIC DNA]</scope>
    <source>
        <strain evidence="2 3">859</strain>
    </source>
</reference>
<gene>
    <name evidence="2" type="ORF">ATE37_10335</name>
</gene>